<evidence type="ECO:0000313" key="2">
    <source>
        <dbReference type="EMBL" id="MFC5985568.1"/>
    </source>
</evidence>
<comment type="caution">
    <text evidence="2">The sequence shown here is derived from an EMBL/GenBank/DDBJ whole genome shotgun (WGS) entry which is preliminary data.</text>
</comment>
<feature type="domain" description="N-acetyltransferase" evidence="1">
    <location>
        <begin position="1"/>
        <end position="139"/>
    </location>
</feature>
<dbReference type="GO" id="GO:0016746">
    <property type="term" value="F:acyltransferase activity"/>
    <property type="evidence" value="ECO:0007669"/>
    <property type="project" value="UniProtKB-KW"/>
</dbReference>
<proteinExistence type="predicted"/>
<dbReference type="InterPro" id="IPR050276">
    <property type="entry name" value="MshD_Acetyltransferase"/>
</dbReference>
<dbReference type="PANTHER" id="PTHR43617">
    <property type="entry name" value="L-AMINO ACID N-ACETYLTRANSFERASE"/>
    <property type="match status" value="1"/>
</dbReference>
<dbReference type="InterPro" id="IPR000182">
    <property type="entry name" value="GNAT_dom"/>
</dbReference>
<evidence type="ECO:0000259" key="1">
    <source>
        <dbReference type="PROSITE" id="PS51186"/>
    </source>
</evidence>
<accession>A0ABW1IKH8</accession>
<dbReference type="Proteomes" id="UP001596250">
    <property type="component" value="Unassembled WGS sequence"/>
</dbReference>
<dbReference type="Gene3D" id="3.40.630.30">
    <property type="match status" value="1"/>
</dbReference>
<dbReference type="EC" id="2.3.-.-" evidence="2"/>
<reference evidence="3" key="1">
    <citation type="journal article" date="2019" name="Int. J. Syst. Evol. Microbiol.">
        <title>The Global Catalogue of Microorganisms (GCM) 10K type strain sequencing project: providing services to taxonomists for standard genome sequencing and annotation.</title>
        <authorList>
            <consortium name="The Broad Institute Genomics Platform"/>
            <consortium name="The Broad Institute Genome Sequencing Center for Infectious Disease"/>
            <person name="Wu L."/>
            <person name="Ma J."/>
        </authorList>
    </citation>
    <scope>NUCLEOTIDE SEQUENCE [LARGE SCALE GENOMIC DNA]</scope>
    <source>
        <strain evidence="3">CCM 8749</strain>
    </source>
</reference>
<evidence type="ECO:0000313" key="3">
    <source>
        <dbReference type="Proteomes" id="UP001596250"/>
    </source>
</evidence>
<gene>
    <name evidence="2" type="ORF">ACFPXP_03835</name>
</gene>
<dbReference type="RefSeq" id="WP_379892534.1">
    <property type="nucleotide sequence ID" value="NZ_CBCSCT010000018.1"/>
</dbReference>
<keyword evidence="3" id="KW-1185">Reference proteome</keyword>
<dbReference type="SUPFAM" id="SSF55729">
    <property type="entry name" value="Acyl-CoA N-acyltransferases (Nat)"/>
    <property type="match status" value="1"/>
</dbReference>
<dbReference type="PROSITE" id="PS51186">
    <property type="entry name" value="GNAT"/>
    <property type="match status" value="1"/>
</dbReference>
<dbReference type="PANTHER" id="PTHR43617:SF38">
    <property type="entry name" value="N-ACETYLTRANSFERASE DOMAIN-CONTAINING PROTEIN"/>
    <property type="match status" value="1"/>
</dbReference>
<name>A0ABW1IKH8_9BACL</name>
<organism evidence="2 3">
    <name type="scientific">Marinicrinis lubricantis</name>
    <dbReference type="NCBI Taxonomy" id="2086470"/>
    <lineage>
        <taxon>Bacteria</taxon>
        <taxon>Bacillati</taxon>
        <taxon>Bacillota</taxon>
        <taxon>Bacilli</taxon>
        <taxon>Bacillales</taxon>
        <taxon>Paenibacillaceae</taxon>
    </lineage>
</organism>
<dbReference type="EMBL" id="JBHSQV010000028">
    <property type="protein sequence ID" value="MFC5985568.1"/>
    <property type="molecule type" value="Genomic_DNA"/>
</dbReference>
<protein>
    <submittedName>
        <fullName evidence="2">GNAT family N-acetyltransferase</fullName>
        <ecNumber evidence="2">2.3.-.-</ecNumber>
    </submittedName>
</protein>
<keyword evidence="2" id="KW-0012">Acyltransferase</keyword>
<dbReference type="Pfam" id="PF00583">
    <property type="entry name" value="Acetyltransf_1"/>
    <property type="match status" value="1"/>
</dbReference>
<dbReference type="InterPro" id="IPR016181">
    <property type="entry name" value="Acyl_CoA_acyltransferase"/>
</dbReference>
<keyword evidence="2" id="KW-0808">Transferase</keyword>
<sequence length="139" mass="15890">MAGHPLQFPKFVIARYPPRWNDFLNTGDRTSSGYDVAVMDTGKIVGHAGYIFNPEVDLYEIVGVVVSKDVQRQGIGKALIQQVCEELLRLGTTKVILYTLGHSGNEATLEFYRQIGFEQVNWEQDFFKTDYHRVTFIKE</sequence>
<dbReference type="CDD" id="cd04301">
    <property type="entry name" value="NAT_SF"/>
    <property type="match status" value="1"/>
</dbReference>